<protein>
    <submittedName>
        <fullName evidence="3">Uncharacterized protein</fullName>
    </submittedName>
</protein>
<gene>
    <name evidence="3" type="ORF">PFBG_03092</name>
</gene>
<dbReference type="PANTHER" id="PTHR13138:SF3">
    <property type="entry name" value="CD2 ANTIGEN CYTOPLASMIC TAIL-BINDING PROTEIN 2"/>
    <property type="match status" value="1"/>
</dbReference>
<evidence type="ECO:0000256" key="2">
    <source>
        <dbReference type="SAM" id="MobiDB-lite"/>
    </source>
</evidence>
<name>W7FE92_PLAF8</name>
<evidence type="ECO:0000313" key="4">
    <source>
        <dbReference type="Proteomes" id="UP000030688"/>
    </source>
</evidence>
<keyword evidence="1" id="KW-0175">Coiled coil</keyword>
<sequence length="277" mass="33365">MAERNDMAEKNNDDVKVPENNLIEAPMDKEHIMINNSEEESIGNNKKSEEQKNYNLYNDDDEKKNIVHNERLEELENLKQMYQKITLDYKTIERRFNNLIDLTQKLTNEYKNVYFLTKREFEALCKKLEEYKENVDIHWQLKWMNGVDNNVYGPYNYYDIYNFITTGLVTVLNPILLRRINNKNEVLENIWQMYDAVNYLIFVTNDNIKKKRKHDGLISKNKDQDSDNNEEDNENNKNTDVDGDGDDDDDNDDENDYDLLNKKKKNIYYYYYFIMNI</sequence>
<dbReference type="EMBL" id="KE123620">
    <property type="protein sequence ID" value="EUR71365.1"/>
    <property type="molecule type" value="Genomic_DNA"/>
</dbReference>
<feature type="compositionally biased region" description="Acidic residues" evidence="2">
    <location>
        <begin position="241"/>
        <end position="257"/>
    </location>
</feature>
<proteinExistence type="predicted"/>
<dbReference type="GO" id="GO:0005682">
    <property type="term" value="C:U5 snRNP"/>
    <property type="evidence" value="ECO:0007669"/>
    <property type="project" value="InterPro"/>
</dbReference>
<organism evidence="3 4">
    <name type="scientific">Plasmodium falciparum (isolate 7G8)</name>
    <dbReference type="NCBI Taxonomy" id="57266"/>
    <lineage>
        <taxon>Eukaryota</taxon>
        <taxon>Sar</taxon>
        <taxon>Alveolata</taxon>
        <taxon>Apicomplexa</taxon>
        <taxon>Aconoidasida</taxon>
        <taxon>Haemosporida</taxon>
        <taxon>Plasmodiidae</taxon>
        <taxon>Plasmodium</taxon>
        <taxon>Plasmodium (Laverania)</taxon>
    </lineage>
</organism>
<dbReference type="InterPro" id="IPR035445">
    <property type="entry name" value="GYF-like_dom_sf"/>
</dbReference>
<dbReference type="SUPFAM" id="SSF55277">
    <property type="entry name" value="GYF domain"/>
    <property type="match status" value="1"/>
</dbReference>
<feature type="compositionally biased region" description="Basic and acidic residues" evidence="2">
    <location>
        <begin position="215"/>
        <end position="225"/>
    </location>
</feature>
<evidence type="ECO:0000313" key="3">
    <source>
        <dbReference type="EMBL" id="EUR71365.1"/>
    </source>
</evidence>
<feature type="region of interest" description="Disordered" evidence="2">
    <location>
        <begin position="214"/>
        <end position="257"/>
    </location>
</feature>
<feature type="coiled-coil region" evidence="1">
    <location>
        <begin position="58"/>
        <end position="95"/>
    </location>
</feature>
<dbReference type="PANTHER" id="PTHR13138">
    <property type="entry name" value="PROTEIN LIN1"/>
    <property type="match status" value="1"/>
</dbReference>
<feature type="region of interest" description="Disordered" evidence="2">
    <location>
        <begin position="1"/>
        <end position="50"/>
    </location>
</feature>
<reference evidence="4" key="1">
    <citation type="submission" date="2007-11" db="EMBL/GenBank/DDBJ databases">
        <authorList>
            <consortium name="The Broad Institute Genome Sequencing Platform"/>
            <person name="Volkman S.K."/>
            <person name="Daily J.P."/>
            <person name="Sarr O."/>
            <person name="Ndiaye D."/>
            <person name="Ndir O."/>
            <person name="Mboup S."/>
            <person name="Lukens A."/>
            <person name="Stange-Thomann N."/>
            <person name="Mauceli E."/>
            <person name="Gnerre S."/>
            <person name="Jaffe D."/>
            <person name="Zainoun J."/>
            <person name="Wiegand R.C."/>
            <person name="Birren B."/>
            <person name="Galagan J."/>
            <person name="Lander E."/>
            <person name="Wirth D.F."/>
        </authorList>
    </citation>
    <scope>NUCLEOTIDE SEQUENCE [LARGE SCALE GENOMIC DNA]</scope>
    <source>
        <strain evidence="4">7G8</strain>
    </source>
</reference>
<feature type="compositionally biased region" description="Basic and acidic residues" evidence="2">
    <location>
        <begin position="1"/>
        <end position="17"/>
    </location>
</feature>
<dbReference type="AlphaFoldDB" id="W7FE92"/>
<dbReference type="Proteomes" id="UP000030688">
    <property type="component" value="Unassembled WGS sequence"/>
</dbReference>
<evidence type="ECO:0000256" key="1">
    <source>
        <dbReference type="SAM" id="Coils"/>
    </source>
</evidence>
<reference evidence="3 4" key="2">
    <citation type="submission" date="2013-02" db="EMBL/GenBank/DDBJ databases">
        <title>The Genome Sequence of Plasmodium falciparum 7G8.</title>
        <authorList>
            <consortium name="The Broad Institute Genome Sequencing Platform"/>
            <consortium name="The Broad Institute Genome Sequencing Center for Infectious Disease"/>
            <person name="Neafsey D."/>
            <person name="Cheeseman I."/>
            <person name="Volkman S."/>
            <person name="Adams J."/>
            <person name="Walker B."/>
            <person name="Young S.K."/>
            <person name="Zeng Q."/>
            <person name="Gargeya S."/>
            <person name="Fitzgerald M."/>
            <person name="Haas B."/>
            <person name="Abouelleil A."/>
            <person name="Alvarado L."/>
            <person name="Arachchi H.M."/>
            <person name="Berlin A.M."/>
            <person name="Chapman S.B."/>
            <person name="Dewar J."/>
            <person name="Goldberg J."/>
            <person name="Griggs A."/>
            <person name="Gujja S."/>
            <person name="Hansen M."/>
            <person name="Howarth C."/>
            <person name="Imamovic A."/>
            <person name="Larimer J."/>
            <person name="McCowan C."/>
            <person name="Murphy C."/>
            <person name="Neiman D."/>
            <person name="Pearson M."/>
            <person name="Priest M."/>
            <person name="Roberts A."/>
            <person name="Saif S."/>
            <person name="Shea T."/>
            <person name="Sisk P."/>
            <person name="Sykes S."/>
            <person name="Wortman J."/>
            <person name="Nusbaum C."/>
            <person name="Birren B."/>
        </authorList>
    </citation>
    <scope>NUCLEOTIDE SEQUENCE [LARGE SCALE GENOMIC DNA]</scope>
    <source>
        <strain evidence="3 4">7G8</strain>
    </source>
</reference>
<dbReference type="InterPro" id="IPR039905">
    <property type="entry name" value="CD2BP2/Lin1"/>
</dbReference>
<accession>W7FE92</accession>